<name>A0A0K0DLV0_ANGCA</name>
<organism evidence="2 3">
    <name type="scientific">Angiostrongylus cantonensis</name>
    <name type="common">Rat lungworm</name>
    <dbReference type="NCBI Taxonomy" id="6313"/>
    <lineage>
        <taxon>Eukaryota</taxon>
        <taxon>Metazoa</taxon>
        <taxon>Ecdysozoa</taxon>
        <taxon>Nematoda</taxon>
        <taxon>Chromadorea</taxon>
        <taxon>Rhabditida</taxon>
        <taxon>Rhabditina</taxon>
        <taxon>Rhabditomorpha</taxon>
        <taxon>Strongyloidea</taxon>
        <taxon>Metastrongylidae</taxon>
        <taxon>Angiostrongylus</taxon>
    </lineage>
</organism>
<sequence>MPTCYGRRLPIDSPSGHRYQFSETLGLPQPSPNALQLSPMSGHLNGHIFMVPGRRCQFGGLPGGVQGAWPGDQQQPHGDPVNNVHPLLPSVPANHAL</sequence>
<evidence type="ECO:0000313" key="2">
    <source>
        <dbReference type="Proteomes" id="UP000035642"/>
    </source>
</evidence>
<proteinExistence type="predicted"/>
<evidence type="ECO:0000256" key="1">
    <source>
        <dbReference type="SAM" id="MobiDB-lite"/>
    </source>
</evidence>
<feature type="region of interest" description="Disordered" evidence="1">
    <location>
        <begin position="62"/>
        <end position="97"/>
    </location>
</feature>
<keyword evidence="2" id="KW-1185">Reference proteome</keyword>
<reference evidence="3" key="2">
    <citation type="submission" date="2017-02" db="UniProtKB">
        <authorList>
            <consortium name="WormBaseParasite"/>
        </authorList>
    </citation>
    <scope>IDENTIFICATION</scope>
</reference>
<dbReference type="Proteomes" id="UP000035642">
    <property type="component" value="Unassembled WGS sequence"/>
</dbReference>
<dbReference type="WBParaSite" id="ACAC_0001260701-mRNA-1">
    <property type="protein sequence ID" value="ACAC_0001260701-mRNA-1"/>
    <property type="gene ID" value="ACAC_0001260701"/>
</dbReference>
<evidence type="ECO:0000313" key="3">
    <source>
        <dbReference type="WBParaSite" id="ACAC_0001260701-mRNA-1"/>
    </source>
</evidence>
<reference evidence="2" key="1">
    <citation type="submission" date="2012-09" db="EMBL/GenBank/DDBJ databases">
        <authorList>
            <person name="Martin A.A."/>
        </authorList>
    </citation>
    <scope>NUCLEOTIDE SEQUENCE</scope>
</reference>
<protein>
    <submittedName>
        <fullName evidence="3">Uncharacterized protein</fullName>
    </submittedName>
</protein>
<dbReference type="AlphaFoldDB" id="A0A0K0DLV0"/>
<accession>A0A0K0DLV0</accession>